<dbReference type="Gene3D" id="3.40.50.300">
    <property type="entry name" value="P-loop containing nucleotide triphosphate hydrolases"/>
    <property type="match status" value="2"/>
</dbReference>
<dbReference type="RefSeq" id="WP_009202305.1">
    <property type="nucleotide sequence ID" value="NZ_ACJX03000001.1"/>
</dbReference>
<evidence type="ECO:0000256" key="4">
    <source>
        <dbReference type="ARBA" id="ARBA00022597"/>
    </source>
</evidence>
<name>A0A0T5X9N7_9BACT</name>
<evidence type="ECO:0000313" key="11">
    <source>
        <dbReference type="EMBL" id="KRT35043.1"/>
    </source>
</evidence>
<keyword evidence="7" id="KW-0067">ATP-binding</keyword>
<dbReference type="CDD" id="cd03216">
    <property type="entry name" value="ABC_Carb_Monos_I"/>
    <property type="match status" value="1"/>
</dbReference>
<dbReference type="PANTHER" id="PTHR43790">
    <property type="entry name" value="CARBOHYDRATE TRANSPORT ATP-BINDING PROTEIN MG119-RELATED"/>
    <property type="match status" value="1"/>
</dbReference>
<reference evidence="12" key="1">
    <citation type="submission" date="2012-09" db="EMBL/GenBank/DDBJ databases">
        <authorList>
            <person name="Weinstock G."/>
            <person name="Sodergren E."/>
            <person name="Clifton S."/>
            <person name="Fulton L."/>
            <person name="Fulton B."/>
            <person name="Courtney L."/>
            <person name="Fronick C."/>
            <person name="Harrison M."/>
            <person name="Strong C."/>
            <person name="Farmer C."/>
            <person name="Delehaunty K."/>
            <person name="Markovic C."/>
            <person name="Hall O."/>
            <person name="Minx P."/>
            <person name="Tomlinson C."/>
            <person name="Mitreva M."/>
            <person name="Nelson J."/>
            <person name="Hou S."/>
            <person name="Wollam A."/>
            <person name="Pepin K.H."/>
            <person name="Johnson M."/>
            <person name="Bhonagiri V."/>
            <person name="Nash W.E."/>
            <person name="Suruliraj S."/>
            <person name="Warren W."/>
            <person name="Chinwalla A."/>
            <person name="Mardis E.R."/>
            <person name="Wilson R.K."/>
        </authorList>
    </citation>
    <scope>NUCLEOTIDE SEQUENCE [LARGE SCALE GENOMIC DNA]</scope>
    <source>
        <strain evidence="12">OS1</strain>
    </source>
</reference>
<accession>A0A0T5X9N7</accession>
<dbReference type="EMBL" id="ACJX03000001">
    <property type="protein sequence ID" value="KRT35043.1"/>
    <property type="molecule type" value="Genomic_DNA"/>
</dbReference>
<comment type="subcellular location">
    <subcellularLocation>
        <location evidence="1">Cell membrane</location>
        <topology evidence="1">Peripheral membrane protein</topology>
    </subcellularLocation>
</comment>
<evidence type="ECO:0000256" key="9">
    <source>
        <dbReference type="ARBA" id="ARBA00023136"/>
    </source>
</evidence>
<dbReference type="InterPro" id="IPR003439">
    <property type="entry name" value="ABC_transporter-like_ATP-bd"/>
</dbReference>
<sequence length="509" mass="56947">MKQDDKKPFVLMMEGIVKRFPGVIALDHVDFTLYPGEVHVLLGENGAGKSTLMKILSGAYAKDEGKIFISNQEVEIGDPRTAQDLGIAIIYQEFSLIPHLTVAENIFIGREPRKKNGLIDWEAMKKSTQEILKELNADFGALTLVKELSVANQQLTEIAKAISTNAQIIIMDEPTATLTPHEIDKLFSIIRRLKDLNKSIIFISHHLEEAKEIGDRATILRDGKRVATVNVNESTIDDFIKMMVGRTLDEQFPKIYIDHGGEYLRVEGLSRDGFLEDISFSLYEGEVLGVAGLVGAGRTDMCRCIFGADPKTRGRIYVLGEEVIINTPKDAIKAGIGFLTENRKEEGLVLYMNIRENITLPILNSLAKSPLKIIDKNKQIEISNEYFNRLNIKAPSLERPVNELSGGNQQKVVLAKWLATNSKILIFDEPTRGIDVGAKVEIYELMNELIKQGVAILMVSSEMPEIIGMSDRIMVMCNGRITGLIDDRSCFDQELIMRYATAYRKKEVA</sequence>
<keyword evidence="6" id="KW-0547">Nucleotide-binding</keyword>
<keyword evidence="2" id="KW-0813">Transport</keyword>
<dbReference type="PANTHER" id="PTHR43790:SF3">
    <property type="entry name" value="D-ALLOSE IMPORT ATP-BINDING PROTEIN ALSA-RELATED"/>
    <property type="match status" value="1"/>
</dbReference>
<evidence type="ECO:0000256" key="6">
    <source>
        <dbReference type="ARBA" id="ARBA00022741"/>
    </source>
</evidence>
<feature type="domain" description="ABC transporter" evidence="10">
    <location>
        <begin position="255"/>
        <end position="503"/>
    </location>
</feature>
<keyword evidence="5" id="KW-0677">Repeat</keyword>
<dbReference type="GO" id="GO:0016887">
    <property type="term" value="F:ATP hydrolysis activity"/>
    <property type="evidence" value="ECO:0007669"/>
    <property type="project" value="InterPro"/>
</dbReference>
<gene>
    <name evidence="11" type="ORF">HMPREF1705_04306</name>
</gene>
<dbReference type="Pfam" id="PF00005">
    <property type="entry name" value="ABC_tran"/>
    <property type="match status" value="2"/>
</dbReference>
<protein>
    <submittedName>
        <fullName evidence="11">Sugar ABC transporter, ATP binding protein</fullName>
    </submittedName>
</protein>
<dbReference type="FunFam" id="3.40.50.300:FF:000127">
    <property type="entry name" value="Ribose import ATP-binding protein RbsA"/>
    <property type="match status" value="1"/>
</dbReference>
<dbReference type="STRING" id="592015.HMPREF1705_04306"/>
<keyword evidence="12" id="KW-1185">Reference proteome</keyword>
<evidence type="ECO:0000256" key="5">
    <source>
        <dbReference type="ARBA" id="ARBA00022737"/>
    </source>
</evidence>
<dbReference type="GO" id="GO:0005524">
    <property type="term" value="F:ATP binding"/>
    <property type="evidence" value="ECO:0007669"/>
    <property type="project" value="UniProtKB-KW"/>
</dbReference>
<evidence type="ECO:0000313" key="12">
    <source>
        <dbReference type="Proteomes" id="UP000005273"/>
    </source>
</evidence>
<dbReference type="SUPFAM" id="SSF52540">
    <property type="entry name" value="P-loop containing nucleoside triphosphate hydrolases"/>
    <property type="match status" value="2"/>
</dbReference>
<dbReference type="GO" id="GO:0005886">
    <property type="term" value="C:plasma membrane"/>
    <property type="evidence" value="ECO:0007669"/>
    <property type="project" value="UniProtKB-SubCell"/>
</dbReference>
<keyword evidence="8" id="KW-1278">Translocase</keyword>
<dbReference type="InterPro" id="IPR027417">
    <property type="entry name" value="P-loop_NTPase"/>
</dbReference>
<dbReference type="eggNOG" id="COG1129">
    <property type="taxonomic scope" value="Bacteria"/>
</dbReference>
<dbReference type="InterPro" id="IPR003593">
    <property type="entry name" value="AAA+_ATPase"/>
</dbReference>
<dbReference type="PROSITE" id="PS50893">
    <property type="entry name" value="ABC_TRANSPORTER_2"/>
    <property type="match status" value="2"/>
</dbReference>
<evidence type="ECO:0000256" key="7">
    <source>
        <dbReference type="ARBA" id="ARBA00022840"/>
    </source>
</evidence>
<evidence type="ECO:0000256" key="3">
    <source>
        <dbReference type="ARBA" id="ARBA00022475"/>
    </source>
</evidence>
<dbReference type="Proteomes" id="UP000005273">
    <property type="component" value="Unassembled WGS sequence"/>
</dbReference>
<dbReference type="PROSITE" id="PS00211">
    <property type="entry name" value="ABC_TRANSPORTER_1"/>
    <property type="match status" value="1"/>
</dbReference>
<feature type="domain" description="ABC transporter" evidence="10">
    <location>
        <begin position="11"/>
        <end position="247"/>
    </location>
</feature>
<keyword evidence="4" id="KW-0762">Sugar transport</keyword>
<evidence type="ECO:0000256" key="8">
    <source>
        <dbReference type="ARBA" id="ARBA00022967"/>
    </source>
</evidence>
<comment type="caution">
    <text evidence="11">The sequence shown here is derived from an EMBL/GenBank/DDBJ whole genome shotgun (WGS) entry which is preliminary data.</text>
</comment>
<evidence type="ECO:0000256" key="1">
    <source>
        <dbReference type="ARBA" id="ARBA00004202"/>
    </source>
</evidence>
<dbReference type="CDD" id="cd03215">
    <property type="entry name" value="ABC_Carb_Monos_II"/>
    <property type="match status" value="1"/>
</dbReference>
<dbReference type="InterPro" id="IPR050107">
    <property type="entry name" value="ABC_carbohydrate_import_ATPase"/>
</dbReference>
<dbReference type="InterPro" id="IPR017871">
    <property type="entry name" value="ABC_transporter-like_CS"/>
</dbReference>
<dbReference type="AlphaFoldDB" id="A0A0T5X9N7"/>
<evidence type="ECO:0000259" key="10">
    <source>
        <dbReference type="PROSITE" id="PS50893"/>
    </source>
</evidence>
<dbReference type="SMART" id="SM00382">
    <property type="entry name" value="AAA"/>
    <property type="match status" value="2"/>
</dbReference>
<organism evidence="11 12">
    <name type="scientific">Acetomicrobium hydrogeniformans ATCC BAA-1850</name>
    <dbReference type="NCBI Taxonomy" id="592015"/>
    <lineage>
        <taxon>Bacteria</taxon>
        <taxon>Thermotogati</taxon>
        <taxon>Synergistota</taxon>
        <taxon>Synergistia</taxon>
        <taxon>Synergistales</taxon>
        <taxon>Acetomicrobiaceae</taxon>
        <taxon>Acetomicrobium</taxon>
    </lineage>
</organism>
<keyword evidence="3" id="KW-1003">Cell membrane</keyword>
<keyword evidence="9" id="KW-0472">Membrane</keyword>
<proteinExistence type="predicted"/>
<evidence type="ECO:0000256" key="2">
    <source>
        <dbReference type="ARBA" id="ARBA00022448"/>
    </source>
</evidence>